<evidence type="ECO:0000313" key="1">
    <source>
        <dbReference type="EMBL" id="OGD09946.1"/>
    </source>
</evidence>
<sequence length="134" mass="14893">MSPISYEVTSYSEIKQGGVRVKHDIKDGFYLNSATYDEFPLTEEQAKSIPYLGRRLEREFNYPYTDENFGTAIAGALFAKEPIFVKRTSEGNAAVTIIGTTSIVNLVLNIEFERIAGPGVLKSILIRALGRKTP</sequence>
<reference evidence="1 2" key="1">
    <citation type="journal article" date="2016" name="Nat. Commun.">
        <title>Thousands of microbial genomes shed light on interconnected biogeochemical processes in an aquifer system.</title>
        <authorList>
            <person name="Anantharaman K."/>
            <person name="Brown C.T."/>
            <person name="Hug L.A."/>
            <person name="Sharon I."/>
            <person name="Castelle C.J."/>
            <person name="Probst A.J."/>
            <person name="Thomas B.C."/>
            <person name="Singh A."/>
            <person name="Wilkins M.J."/>
            <person name="Karaoz U."/>
            <person name="Brodie E.L."/>
            <person name="Williams K.H."/>
            <person name="Hubbard S.S."/>
            <person name="Banfield J.F."/>
        </authorList>
    </citation>
    <scope>NUCLEOTIDE SEQUENCE [LARGE SCALE GENOMIC DNA]</scope>
</reference>
<comment type="caution">
    <text evidence="1">The sequence shown here is derived from an EMBL/GenBank/DDBJ whole genome shotgun (WGS) entry which is preliminary data.</text>
</comment>
<dbReference type="Proteomes" id="UP000178188">
    <property type="component" value="Unassembled WGS sequence"/>
</dbReference>
<dbReference type="EMBL" id="MEXU01000038">
    <property type="protein sequence ID" value="OGD09946.1"/>
    <property type="molecule type" value="Genomic_DNA"/>
</dbReference>
<dbReference type="AlphaFoldDB" id="A0A1F4ZVR4"/>
<gene>
    <name evidence="1" type="ORF">A2395_03750</name>
</gene>
<accession>A0A1F4ZVR4</accession>
<protein>
    <submittedName>
        <fullName evidence="1">Uncharacterized protein</fullName>
    </submittedName>
</protein>
<name>A0A1F4ZVR4_9BACT</name>
<organism evidence="1 2">
    <name type="scientific">Candidatus Amesbacteria bacterium RIFOXYB1_FULL_47_9</name>
    <dbReference type="NCBI Taxonomy" id="1797266"/>
    <lineage>
        <taxon>Bacteria</taxon>
        <taxon>Candidatus Amesiibacteriota</taxon>
    </lineage>
</organism>
<proteinExistence type="predicted"/>
<evidence type="ECO:0000313" key="2">
    <source>
        <dbReference type="Proteomes" id="UP000178188"/>
    </source>
</evidence>